<dbReference type="Proteomes" id="UP000198518">
    <property type="component" value="Unassembled WGS sequence"/>
</dbReference>
<dbReference type="AlphaFoldDB" id="A0A1I0NHR9"/>
<protein>
    <submittedName>
        <fullName evidence="1">Uncharacterized protein</fullName>
    </submittedName>
</protein>
<dbReference type="EMBL" id="FOJA01000001">
    <property type="protein sequence ID" value="SEW00861.1"/>
    <property type="molecule type" value="Genomic_DNA"/>
</dbReference>
<evidence type="ECO:0000313" key="1">
    <source>
        <dbReference type="EMBL" id="SEW00861.1"/>
    </source>
</evidence>
<reference evidence="1 2" key="1">
    <citation type="submission" date="2016-10" db="EMBL/GenBank/DDBJ databases">
        <authorList>
            <person name="de Groot N.N."/>
        </authorList>
    </citation>
    <scope>NUCLEOTIDE SEQUENCE [LARGE SCALE GENOMIC DNA]</scope>
    <source>
        <strain evidence="1 2">CGMCC 1.5337</strain>
    </source>
</reference>
<evidence type="ECO:0000313" key="2">
    <source>
        <dbReference type="Proteomes" id="UP000198518"/>
    </source>
</evidence>
<name>A0A1I0NHR9_9EURY</name>
<keyword evidence="2" id="KW-1185">Reference proteome</keyword>
<gene>
    <name evidence="1" type="ORF">SAMN04487945_0880</name>
</gene>
<accession>A0A1I0NHR9</accession>
<sequence>MQTTTEPVADARSQVHRIADYWTTHGELPDDVSWDTVAEHAHTLHDAIEEQIQTHATGTGLTRLEAEVWRLAKLMAQEPGVVITDGIALVLAVDDGPFHTAAVESEAITPREVDKLLARVEENVAAAQRLAMLAADPEFEAEIENPEVVVLDRWTRQRLEDLAEPGEQTIEAVVRRHCDAVETRRELGTFCEEFLDEVGRENVVQITVAEQVSEGAVLLLTVHGNVSLEDVDVVAETNAITIADRRFDFHVEVDPYGPSSLNCTTIYGTDPPEIGQPDDSQSEVPLTDGIDAVTDAVAARINDEDARTPGTALD</sequence>
<organism evidence="1 2">
    <name type="scientific">Halobacterium jilantaiense</name>
    <dbReference type="NCBI Taxonomy" id="355548"/>
    <lineage>
        <taxon>Archaea</taxon>
        <taxon>Methanobacteriati</taxon>
        <taxon>Methanobacteriota</taxon>
        <taxon>Stenosarchaea group</taxon>
        <taxon>Halobacteria</taxon>
        <taxon>Halobacteriales</taxon>
        <taxon>Halobacteriaceae</taxon>
        <taxon>Halobacterium</taxon>
    </lineage>
</organism>
<proteinExistence type="predicted"/>